<evidence type="ECO:0000256" key="1">
    <source>
        <dbReference type="SAM" id="MobiDB-lite"/>
    </source>
</evidence>
<dbReference type="OrthoDB" id="5479481at2759"/>
<accession>A0A3N4JWQ4</accession>
<dbReference type="EMBL" id="ML120398">
    <property type="protein sequence ID" value="RPA98144.1"/>
    <property type="molecule type" value="Genomic_DNA"/>
</dbReference>
<reference evidence="2 3" key="1">
    <citation type="journal article" date="2018" name="Nat. Ecol. Evol.">
        <title>Pezizomycetes genomes reveal the molecular basis of ectomycorrhizal truffle lifestyle.</title>
        <authorList>
            <person name="Murat C."/>
            <person name="Payen T."/>
            <person name="Noel B."/>
            <person name="Kuo A."/>
            <person name="Morin E."/>
            <person name="Chen J."/>
            <person name="Kohler A."/>
            <person name="Krizsan K."/>
            <person name="Balestrini R."/>
            <person name="Da Silva C."/>
            <person name="Montanini B."/>
            <person name="Hainaut M."/>
            <person name="Levati E."/>
            <person name="Barry K.W."/>
            <person name="Belfiori B."/>
            <person name="Cichocki N."/>
            <person name="Clum A."/>
            <person name="Dockter R.B."/>
            <person name="Fauchery L."/>
            <person name="Guy J."/>
            <person name="Iotti M."/>
            <person name="Le Tacon F."/>
            <person name="Lindquist E.A."/>
            <person name="Lipzen A."/>
            <person name="Malagnac F."/>
            <person name="Mello A."/>
            <person name="Molinier V."/>
            <person name="Miyauchi S."/>
            <person name="Poulain J."/>
            <person name="Riccioni C."/>
            <person name="Rubini A."/>
            <person name="Sitrit Y."/>
            <person name="Splivallo R."/>
            <person name="Traeger S."/>
            <person name="Wang M."/>
            <person name="Zifcakova L."/>
            <person name="Wipf D."/>
            <person name="Zambonelli A."/>
            <person name="Paolocci F."/>
            <person name="Nowrousian M."/>
            <person name="Ottonello S."/>
            <person name="Baldrian P."/>
            <person name="Spatafora J.W."/>
            <person name="Henrissat B."/>
            <person name="Nagy L.G."/>
            <person name="Aury J.M."/>
            <person name="Wincker P."/>
            <person name="Grigoriev I.V."/>
            <person name="Bonfante P."/>
            <person name="Martin F.M."/>
        </authorList>
    </citation>
    <scope>NUCLEOTIDE SEQUENCE [LARGE SCALE GENOMIC DNA]</scope>
    <source>
        <strain evidence="2 3">120613-1</strain>
    </source>
</reference>
<proteinExistence type="predicted"/>
<sequence length="114" mass="12866">MIPLFRCTRFCRWVSSFSVSPYVKKAFGITLPAPVSPTITTTRDFSPIPVAETLGPRPVFIHNHYTNARSIRILSNNFPYGLDTIPMDHNSITRAEEEAVGPRRPNPALTWPIQ</sequence>
<organism evidence="2 3">
    <name type="scientific">Choiromyces venosus 120613-1</name>
    <dbReference type="NCBI Taxonomy" id="1336337"/>
    <lineage>
        <taxon>Eukaryota</taxon>
        <taxon>Fungi</taxon>
        <taxon>Dikarya</taxon>
        <taxon>Ascomycota</taxon>
        <taxon>Pezizomycotina</taxon>
        <taxon>Pezizomycetes</taxon>
        <taxon>Pezizales</taxon>
        <taxon>Tuberaceae</taxon>
        <taxon>Choiromyces</taxon>
    </lineage>
</organism>
<keyword evidence="3" id="KW-1185">Reference proteome</keyword>
<gene>
    <name evidence="2" type="ORF">L873DRAFT_1808729</name>
</gene>
<protein>
    <submittedName>
        <fullName evidence="2">Uncharacterized protein</fullName>
    </submittedName>
</protein>
<dbReference type="Proteomes" id="UP000276215">
    <property type="component" value="Unassembled WGS sequence"/>
</dbReference>
<evidence type="ECO:0000313" key="3">
    <source>
        <dbReference type="Proteomes" id="UP000276215"/>
    </source>
</evidence>
<dbReference type="AlphaFoldDB" id="A0A3N4JWQ4"/>
<evidence type="ECO:0000313" key="2">
    <source>
        <dbReference type="EMBL" id="RPA98144.1"/>
    </source>
</evidence>
<name>A0A3N4JWQ4_9PEZI</name>
<feature type="region of interest" description="Disordered" evidence="1">
    <location>
        <begin position="95"/>
        <end position="114"/>
    </location>
</feature>